<dbReference type="InterPro" id="IPR005561">
    <property type="entry name" value="ANTAR"/>
</dbReference>
<dbReference type="OrthoDB" id="6159164at2"/>
<dbReference type="EMBL" id="SLVM01000003">
    <property type="protein sequence ID" value="TCM87098.1"/>
    <property type="molecule type" value="Genomic_DNA"/>
</dbReference>
<protein>
    <submittedName>
        <fullName evidence="2">AmiR/NasT family two-component response regulator</fullName>
    </submittedName>
</protein>
<dbReference type="Proteomes" id="UP000295277">
    <property type="component" value="Unassembled WGS sequence"/>
</dbReference>
<accession>A0A4R1Z0L9</accession>
<dbReference type="AlphaFoldDB" id="A0A4R1Z0L9"/>
<dbReference type="Pfam" id="PF21332">
    <property type="entry name" value="AmiR_N"/>
    <property type="match status" value="1"/>
</dbReference>
<dbReference type="InterPro" id="IPR011006">
    <property type="entry name" value="CheY-like_superfamily"/>
</dbReference>
<reference evidence="2 3" key="1">
    <citation type="submission" date="2019-03" db="EMBL/GenBank/DDBJ databases">
        <title>Genomic Encyclopedia of Type Strains, Phase IV (KMG-IV): sequencing the most valuable type-strain genomes for metagenomic binning, comparative biology and taxonomic classification.</title>
        <authorList>
            <person name="Goeker M."/>
        </authorList>
    </citation>
    <scope>NUCLEOTIDE SEQUENCE [LARGE SCALE GENOMIC DNA]</scope>
    <source>
        <strain evidence="2 3">DSM 21153</strain>
    </source>
</reference>
<organism evidence="2 3">
    <name type="scientific">Rhodovulum steppense</name>
    <dbReference type="NCBI Taxonomy" id="540251"/>
    <lineage>
        <taxon>Bacteria</taxon>
        <taxon>Pseudomonadati</taxon>
        <taxon>Pseudomonadota</taxon>
        <taxon>Alphaproteobacteria</taxon>
        <taxon>Rhodobacterales</taxon>
        <taxon>Paracoccaceae</taxon>
        <taxon>Rhodovulum</taxon>
    </lineage>
</organism>
<name>A0A4R1Z0L9_9RHOB</name>
<proteinExistence type="predicted"/>
<keyword evidence="3" id="KW-1185">Reference proteome</keyword>
<dbReference type="GO" id="GO:0003723">
    <property type="term" value="F:RNA binding"/>
    <property type="evidence" value="ECO:0007669"/>
    <property type="project" value="InterPro"/>
</dbReference>
<comment type="caution">
    <text evidence="2">The sequence shown here is derived from an EMBL/GenBank/DDBJ whole genome shotgun (WGS) entry which is preliminary data.</text>
</comment>
<dbReference type="InterPro" id="IPR049021">
    <property type="entry name" value="AmiR_N"/>
</dbReference>
<dbReference type="RefSeq" id="WP_132693603.1">
    <property type="nucleotide sequence ID" value="NZ_SLVM01000003.1"/>
</dbReference>
<evidence type="ECO:0000313" key="3">
    <source>
        <dbReference type="Proteomes" id="UP000295277"/>
    </source>
</evidence>
<gene>
    <name evidence="2" type="ORF">EV216_103176</name>
</gene>
<evidence type="ECO:0000313" key="2">
    <source>
        <dbReference type="EMBL" id="TCM87098.1"/>
    </source>
</evidence>
<dbReference type="SUPFAM" id="SSF52172">
    <property type="entry name" value="CheY-like"/>
    <property type="match status" value="1"/>
</dbReference>
<sequence length="196" mass="21316">MTPRLELNFAGRSAVVLHPAETVRTELAARLAALGVSVAADWPASGAVDRADFLFVDVDMGHDDQIPWEPGTAPIPLIGLVRSESPGRLSWALGQNCDAFLSQAALGLVYSTLVIAAAKSAERLRVRRREEEAARRAGMRDVLVRAVLAIMQAEDVEELAALRQLRAFAMVERIALEDAAALYLNDPRPRRAGQPR</sequence>
<evidence type="ECO:0000259" key="1">
    <source>
        <dbReference type="PROSITE" id="PS50921"/>
    </source>
</evidence>
<feature type="domain" description="ANTAR" evidence="1">
    <location>
        <begin position="123"/>
        <end position="184"/>
    </location>
</feature>
<dbReference type="PROSITE" id="PS50921">
    <property type="entry name" value="ANTAR"/>
    <property type="match status" value="1"/>
</dbReference>
<dbReference type="Gene3D" id="3.40.50.2300">
    <property type="match status" value="1"/>
</dbReference>